<dbReference type="Pfam" id="PF00480">
    <property type="entry name" value="ROK"/>
    <property type="match status" value="1"/>
</dbReference>
<accession>A0ABW1VLX6</accession>
<dbReference type="Gene3D" id="1.10.10.10">
    <property type="entry name" value="Winged helix-like DNA-binding domain superfamily/Winged helix DNA-binding domain"/>
    <property type="match status" value="1"/>
</dbReference>
<dbReference type="RefSeq" id="WP_212710575.1">
    <property type="nucleotide sequence ID" value="NZ_BAAAFW010000059.1"/>
</dbReference>
<dbReference type="EMBL" id="JBHSUC010000001">
    <property type="protein sequence ID" value="MFC6360723.1"/>
    <property type="molecule type" value="Genomic_DNA"/>
</dbReference>
<comment type="similarity">
    <text evidence="1">Belongs to the ROK (NagC/XylR) family.</text>
</comment>
<name>A0ABW1VLX6_9GAMM</name>
<dbReference type="InterPro" id="IPR043129">
    <property type="entry name" value="ATPase_NBD"/>
</dbReference>
<dbReference type="PANTHER" id="PTHR18964:SF149">
    <property type="entry name" value="BIFUNCTIONAL UDP-N-ACETYLGLUCOSAMINE 2-EPIMERASE_N-ACETYLMANNOSAMINE KINASE"/>
    <property type="match status" value="1"/>
</dbReference>
<dbReference type="Pfam" id="PF01047">
    <property type="entry name" value="MarR"/>
    <property type="match status" value="1"/>
</dbReference>
<dbReference type="InterPro" id="IPR000600">
    <property type="entry name" value="ROK"/>
</dbReference>
<evidence type="ECO:0000313" key="4">
    <source>
        <dbReference type="Proteomes" id="UP001596215"/>
    </source>
</evidence>
<dbReference type="InterPro" id="IPR036390">
    <property type="entry name" value="WH_DNA-bd_sf"/>
</dbReference>
<comment type="caution">
    <text evidence="3">The sequence shown here is derived from an EMBL/GenBank/DDBJ whole genome shotgun (WGS) entry which is preliminary data.</text>
</comment>
<dbReference type="SUPFAM" id="SSF46785">
    <property type="entry name" value="Winged helix' DNA-binding domain"/>
    <property type="match status" value="1"/>
</dbReference>
<dbReference type="PANTHER" id="PTHR18964">
    <property type="entry name" value="ROK (REPRESSOR, ORF, KINASE) FAMILY"/>
    <property type="match status" value="1"/>
</dbReference>
<proteinExistence type="inferred from homology"/>
<feature type="domain" description="HTH marR-type" evidence="2">
    <location>
        <begin position="23"/>
        <end position="61"/>
    </location>
</feature>
<evidence type="ECO:0000259" key="2">
    <source>
        <dbReference type="Pfam" id="PF01047"/>
    </source>
</evidence>
<evidence type="ECO:0000256" key="1">
    <source>
        <dbReference type="ARBA" id="ARBA00006479"/>
    </source>
</evidence>
<keyword evidence="4" id="KW-1185">Reference proteome</keyword>
<reference evidence="4" key="1">
    <citation type="journal article" date="2019" name="Int. J. Syst. Evol. Microbiol.">
        <title>The Global Catalogue of Microorganisms (GCM) 10K type strain sequencing project: providing services to taxonomists for standard genome sequencing and annotation.</title>
        <authorList>
            <consortium name="The Broad Institute Genomics Platform"/>
            <consortium name="The Broad Institute Genome Sequencing Center for Infectious Disease"/>
            <person name="Wu L."/>
            <person name="Ma J."/>
        </authorList>
    </citation>
    <scope>NUCLEOTIDE SEQUENCE [LARGE SCALE GENOMIC DNA]</scope>
    <source>
        <strain evidence="4">CGMCC 4.1530</strain>
    </source>
</reference>
<protein>
    <submittedName>
        <fullName evidence="3">ROK family protein</fullName>
    </submittedName>
</protein>
<gene>
    <name evidence="3" type="ORF">ACFP73_01165</name>
</gene>
<dbReference type="Proteomes" id="UP001596215">
    <property type="component" value="Unassembled WGS sequence"/>
</dbReference>
<dbReference type="InterPro" id="IPR000835">
    <property type="entry name" value="HTH_MarR-typ"/>
</dbReference>
<dbReference type="InterPro" id="IPR036388">
    <property type="entry name" value="WH-like_DNA-bd_sf"/>
</dbReference>
<organism evidence="3 4">
    <name type="scientific">Tatumella punctata</name>
    <dbReference type="NCBI Taxonomy" id="399969"/>
    <lineage>
        <taxon>Bacteria</taxon>
        <taxon>Pseudomonadati</taxon>
        <taxon>Pseudomonadota</taxon>
        <taxon>Gammaproteobacteria</taxon>
        <taxon>Enterobacterales</taxon>
        <taxon>Erwiniaceae</taxon>
        <taxon>Tatumella</taxon>
    </lineage>
</organism>
<dbReference type="Gene3D" id="3.30.420.40">
    <property type="match status" value="2"/>
</dbReference>
<dbReference type="SUPFAM" id="SSF53067">
    <property type="entry name" value="Actin-like ATPase domain"/>
    <property type="match status" value="1"/>
</dbReference>
<evidence type="ECO:0000313" key="3">
    <source>
        <dbReference type="EMBL" id="MFC6360723.1"/>
    </source>
</evidence>
<sequence>MLTDNQPGHIDHIRQINAGTVYRLIDQYGPLSRIELAKRTKLAPASITKIIREMLQADLIRECEITEPGNRGRPATGLELCSQRWRFLAMHLSDHCLRITLRDLGGGKITERVQPLPAGSETSLAGVLAAAAEDFLCCYPLLPSQLAALAVTLPGMVNSNSGVIPNRSDCQQPDIPLSAMLHQRTGLNVYVQNVISARVLAEHYFGAATDCRDVILVVSDQQTEAAVITGGELLHQNRCSRVDIGHTCIDPDGSLCDCGNSGCLNTLASTESLLEQARQQIAEYPDSLLHQSPSAITDIRELCIAALCGDTLASGIITRAGHVIGYSLAMMVNIFNPQQILIDSPLNTAAEILFPAIKSRIEKAALPAYSRQVSIRQAALVRPGTLACTALVKDALYRGELLVKLFAG</sequence>